<feature type="transmembrane region" description="Helical" evidence="1">
    <location>
        <begin position="20"/>
        <end position="40"/>
    </location>
</feature>
<gene>
    <name evidence="2" type="ORF">FB566_3179</name>
</gene>
<protein>
    <submittedName>
        <fullName evidence="2">Uncharacterized protein</fullName>
    </submittedName>
</protein>
<dbReference type="RefSeq" id="WP_142040774.1">
    <property type="nucleotide sequence ID" value="NZ_JBHTGS010000001.1"/>
</dbReference>
<dbReference type="InParanoid" id="A0A543AYG9"/>
<accession>A0A543AYG9</accession>
<feature type="transmembrane region" description="Helical" evidence="1">
    <location>
        <begin position="60"/>
        <end position="81"/>
    </location>
</feature>
<comment type="caution">
    <text evidence="2">The sequence shown here is derived from an EMBL/GenBank/DDBJ whole genome shotgun (WGS) entry which is preliminary data.</text>
</comment>
<evidence type="ECO:0000313" key="3">
    <source>
        <dbReference type="Proteomes" id="UP000317043"/>
    </source>
</evidence>
<sequence length="298" mass="30805">MSGTRPNDATGGIRDRRALAAIAAAVIAAALGVGQLWLGQATGVLAWRGNASTTGTIDEAAIVIWLTAAAVSLGAAAPMLIARAPLTVRRKVLHMGLAVFGACLTAPVATAIAAWSQMYGGDLSQLRITRLVAYGVVLGGLAAWVSVRSQAAAWSLLYWIVMGWILMWGSASVAPNISPILGHLDPGPEWSTASRQWQARMVLIAIAVVLGVAVGAAARLLGWWRNRRGLPGQVSRFTSTATGPGLMLAAYLVAAALDGQIRPDAVVNLATAVLVAAVSACLGVVLARHVAFTHARLS</sequence>
<feature type="transmembrane region" description="Helical" evidence="1">
    <location>
        <begin position="128"/>
        <end position="147"/>
    </location>
</feature>
<evidence type="ECO:0000256" key="1">
    <source>
        <dbReference type="SAM" id="Phobius"/>
    </source>
</evidence>
<feature type="transmembrane region" description="Helical" evidence="1">
    <location>
        <begin position="197"/>
        <end position="222"/>
    </location>
</feature>
<dbReference type="Proteomes" id="UP000317043">
    <property type="component" value="Unassembled WGS sequence"/>
</dbReference>
<keyword evidence="1" id="KW-0812">Transmembrane</keyword>
<keyword evidence="1" id="KW-0472">Membrane</keyword>
<keyword evidence="1" id="KW-1133">Transmembrane helix</keyword>
<feature type="transmembrane region" description="Helical" evidence="1">
    <location>
        <begin position="93"/>
        <end position="116"/>
    </location>
</feature>
<dbReference type="OrthoDB" id="9889605at2"/>
<keyword evidence="3" id="KW-1185">Reference proteome</keyword>
<dbReference type="AlphaFoldDB" id="A0A543AYG9"/>
<reference evidence="2 3" key="1">
    <citation type="submission" date="2019-06" db="EMBL/GenBank/DDBJ databases">
        <title>Sequencing the genomes of 1000 actinobacteria strains.</title>
        <authorList>
            <person name="Klenk H.-P."/>
        </authorList>
    </citation>
    <scope>NUCLEOTIDE SEQUENCE [LARGE SCALE GENOMIC DNA]</scope>
    <source>
        <strain evidence="2 3">DSM 45928</strain>
    </source>
</reference>
<proteinExistence type="predicted"/>
<feature type="transmembrane region" description="Helical" evidence="1">
    <location>
        <begin position="266"/>
        <end position="287"/>
    </location>
</feature>
<feature type="transmembrane region" description="Helical" evidence="1">
    <location>
        <begin position="234"/>
        <end position="254"/>
    </location>
</feature>
<dbReference type="EMBL" id="VFOW01000001">
    <property type="protein sequence ID" value="TQL77619.1"/>
    <property type="molecule type" value="Genomic_DNA"/>
</dbReference>
<name>A0A543AYG9_9ACTN</name>
<evidence type="ECO:0000313" key="2">
    <source>
        <dbReference type="EMBL" id="TQL77619.1"/>
    </source>
</evidence>
<feature type="transmembrane region" description="Helical" evidence="1">
    <location>
        <begin position="156"/>
        <end position="177"/>
    </location>
</feature>
<organism evidence="2 3">
    <name type="scientific">Stackebrandtia endophytica</name>
    <dbReference type="NCBI Taxonomy" id="1496996"/>
    <lineage>
        <taxon>Bacteria</taxon>
        <taxon>Bacillati</taxon>
        <taxon>Actinomycetota</taxon>
        <taxon>Actinomycetes</taxon>
        <taxon>Glycomycetales</taxon>
        <taxon>Glycomycetaceae</taxon>
        <taxon>Stackebrandtia</taxon>
    </lineage>
</organism>